<evidence type="ECO:0000313" key="2">
    <source>
        <dbReference type="EMBL" id="KYC43315.1"/>
    </source>
</evidence>
<dbReference type="AlphaFoldDB" id="A0A139XF38"/>
<proteinExistence type="predicted"/>
<evidence type="ECO:0000313" key="3">
    <source>
        <dbReference type="Proteomes" id="UP000076925"/>
    </source>
</evidence>
<feature type="coiled-coil region" evidence="1">
    <location>
        <begin position="55"/>
        <end position="82"/>
    </location>
</feature>
<reference evidence="2 3" key="1">
    <citation type="journal article" date="2013" name="Genome Biol. Evol.">
        <title>Genomes of Stigonematalean cyanobacteria (subsection V) and the evolution of oxygenic photosynthesis from prokaryotes to plastids.</title>
        <authorList>
            <person name="Dagan T."/>
            <person name="Roettger M."/>
            <person name="Stucken K."/>
            <person name="Landan G."/>
            <person name="Koch R."/>
            <person name="Major P."/>
            <person name="Gould S.B."/>
            <person name="Goremykin V.V."/>
            <person name="Rippka R."/>
            <person name="Tandeau de Marsac N."/>
            <person name="Gugger M."/>
            <person name="Lockhart P.J."/>
            <person name="Allen J.F."/>
            <person name="Brune I."/>
            <person name="Maus I."/>
            <person name="Puhler A."/>
            <person name="Martin W.F."/>
        </authorList>
    </citation>
    <scope>NUCLEOTIDE SEQUENCE [LARGE SCALE GENOMIC DNA]</scope>
    <source>
        <strain evidence="2 3">PCC 7110</strain>
    </source>
</reference>
<dbReference type="Proteomes" id="UP000076925">
    <property type="component" value="Unassembled WGS sequence"/>
</dbReference>
<dbReference type="EMBL" id="ANNX02000016">
    <property type="protein sequence ID" value="KYC43315.1"/>
    <property type="molecule type" value="Genomic_DNA"/>
</dbReference>
<evidence type="ECO:0000256" key="1">
    <source>
        <dbReference type="SAM" id="Coils"/>
    </source>
</evidence>
<sequence length="91" mass="11121">MTQEIKKLKTTEELLKWQEEIYELEKYAIAGIMSESEQERRVNNLLDKNYYYRHLEKVRANKQKLLEDLAYLEQREQLLLNQISRQEQSSQ</sequence>
<gene>
    <name evidence="2" type="ORF">WA1_14620</name>
</gene>
<dbReference type="RefSeq" id="WP_017742483.1">
    <property type="nucleotide sequence ID" value="NZ_KQ976354.1"/>
</dbReference>
<name>A0A139XF38_9CYAN</name>
<protein>
    <submittedName>
        <fullName evidence="2">Uncharacterized protein</fullName>
    </submittedName>
</protein>
<keyword evidence="1" id="KW-0175">Coiled coil</keyword>
<organism evidence="2 3">
    <name type="scientific">Scytonema hofmannii PCC 7110</name>
    <dbReference type="NCBI Taxonomy" id="128403"/>
    <lineage>
        <taxon>Bacteria</taxon>
        <taxon>Bacillati</taxon>
        <taxon>Cyanobacteriota</taxon>
        <taxon>Cyanophyceae</taxon>
        <taxon>Nostocales</taxon>
        <taxon>Scytonemataceae</taxon>
        <taxon>Scytonema</taxon>
    </lineage>
</organism>
<dbReference type="OrthoDB" id="517324at2"/>
<keyword evidence="3" id="KW-1185">Reference proteome</keyword>
<comment type="caution">
    <text evidence="2">The sequence shown here is derived from an EMBL/GenBank/DDBJ whole genome shotgun (WGS) entry which is preliminary data.</text>
</comment>
<accession>A0A139XF38</accession>